<feature type="region of interest" description="Disordered" evidence="1">
    <location>
        <begin position="78"/>
        <end position="114"/>
    </location>
</feature>
<name>A0AAV4N8L3_CAEEX</name>
<organism evidence="2 3">
    <name type="scientific">Caerostris extrusa</name>
    <name type="common">Bark spider</name>
    <name type="synonym">Caerostris bankana</name>
    <dbReference type="NCBI Taxonomy" id="172846"/>
    <lineage>
        <taxon>Eukaryota</taxon>
        <taxon>Metazoa</taxon>
        <taxon>Ecdysozoa</taxon>
        <taxon>Arthropoda</taxon>
        <taxon>Chelicerata</taxon>
        <taxon>Arachnida</taxon>
        <taxon>Araneae</taxon>
        <taxon>Araneomorphae</taxon>
        <taxon>Entelegynae</taxon>
        <taxon>Araneoidea</taxon>
        <taxon>Araneidae</taxon>
        <taxon>Caerostris</taxon>
    </lineage>
</organism>
<evidence type="ECO:0000313" key="3">
    <source>
        <dbReference type="Proteomes" id="UP001054945"/>
    </source>
</evidence>
<proteinExistence type="predicted"/>
<dbReference type="Proteomes" id="UP001054945">
    <property type="component" value="Unassembled WGS sequence"/>
</dbReference>
<dbReference type="EMBL" id="BPLR01020539">
    <property type="protein sequence ID" value="GIX79827.1"/>
    <property type="molecule type" value="Genomic_DNA"/>
</dbReference>
<evidence type="ECO:0000313" key="2">
    <source>
        <dbReference type="EMBL" id="GIX79827.1"/>
    </source>
</evidence>
<keyword evidence="3" id="KW-1185">Reference proteome</keyword>
<comment type="caution">
    <text evidence="2">The sequence shown here is derived from an EMBL/GenBank/DDBJ whole genome shotgun (WGS) entry which is preliminary data.</text>
</comment>
<sequence length="153" mass="17071">MCKQIATAYKEMTILVTIIATTKSSDLPHEYVQMVANLEEKKMHLVEWVGLYGSCPIAHCNIHNAKNLKIKAKRSASEITSTNDKAKHDFKFPSKKHTAEANFTSNNSKNNSNMNISNKISTLSTVVNNDDSDNVVVESKLPPIRIKPKSNLK</sequence>
<accession>A0AAV4N8L3</accession>
<reference evidence="2 3" key="1">
    <citation type="submission" date="2021-06" db="EMBL/GenBank/DDBJ databases">
        <title>Caerostris extrusa draft genome.</title>
        <authorList>
            <person name="Kono N."/>
            <person name="Arakawa K."/>
        </authorList>
    </citation>
    <scope>NUCLEOTIDE SEQUENCE [LARGE SCALE GENOMIC DNA]</scope>
</reference>
<protein>
    <submittedName>
        <fullName evidence="2">Uncharacterized protein</fullName>
    </submittedName>
</protein>
<dbReference type="AlphaFoldDB" id="A0AAV4N8L3"/>
<evidence type="ECO:0000256" key="1">
    <source>
        <dbReference type="SAM" id="MobiDB-lite"/>
    </source>
</evidence>
<gene>
    <name evidence="2" type="ORF">CEXT_630371</name>
</gene>
<feature type="compositionally biased region" description="Low complexity" evidence="1">
    <location>
        <begin position="105"/>
        <end position="114"/>
    </location>
</feature>